<dbReference type="InterPro" id="IPR018022">
    <property type="entry name" value="IPT"/>
</dbReference>
<evidence type="ECO:0000256" key="8">
    <source>
        <dbReference type="ARBA" id="ARBA00022842"/>
    </source>
</evidence>
<comment type="cofactor">
    <cofactor evidence="1 10">
        <name>Mg(2+)</name>
        <dbReference type="ChEBI" id="CHEBI:18420"/>
    </cofactor>
</comment>
<evidence type="ECO:0000313" key="16">
    <source>
        <dbReference type="Proteomes" id="UP000178601"/>
    </source>
</evidence>
<dbReference type="EMBL" id="MFMQ01000003">
    <property type="protein sequence ID" value="OGG92359.1"/>
    <property type="molecule type" value="Genomic_DNA"/>
</dbReference>
<evidence type="ECO:0000256" key="9">
    <source>
        <dbReference type="ARBA" id="ARBA00049563"/>
    </source>
</evidence>
<dbReference type="EC" id="2.5.1.75" evidence="10"/>
<dbReference type="InterPro" id="IPR039657">
    <property type="entry name" value="Dimethylallyltransferase"/>
</dbReference>
<evidence type="ECO:0000313" key="15">
    <source>
        <dbReference type="EMBL" id="OGG92359.1"/>
    </source>
</evidence>
<evidence type="ECO:0000256" key="6">
    <source>
        <dbReference type="ARBA" id="ARBA00022741"/>
    </source>
</evidence>
<comment type="caution">
    <text evidence="10">Lacks conserved residue(s) required for the propagation of feature annotation.</text>
</comment>
<dbReference type="Gene3D" id="3.40.50.300">
    <property type="entry name" value="P-loop containing nucleotide triphosphate hydrolases"/>
    <property type="match status" value="1"/>
</dbReference>
<evidence type="ECO:0000256" key="1">
    <source>
        <dbReference type="ARBA" id="ARBA00001946"/>
    </source>
</evidence>
<evidence type="ECO:0000256" key="14">
    <source>
        <dbReference type="SAM" id="MobiDB-lite"/>
    </source>
</evidence>
<feature type="binding site" evidence="10">
    <location>
        <begin position="25"/>
        <end position="32"/>
    </location>
    <ligand>
        <name>ATP</name>
        <dbReference type="ChEBI" id="CHEBI:30616"/>
    </ligand>
</feature>
<dbReference type="InterPro" id="IPR027417">
    <property type="entry name" value="P-loop_NTPase"/>
</dbReference>
<dbReference type="Gene3D" id="1.10.20.140">
    <property type="match status" value="1"/>
</dbReference>
<keyword evidence="8 10" id="KW-0460">Magnesium</keyword>
<keyword evidence="6 10" id="KW-0547">Nucleotide-binding</keyword>
<keyword evidence="5 10" id="KW-0819">tRNA processing</keyword>
<feature type="region of interest" description="Interaction with substrate tRNA" evidence="10">
    <location>
        <begin position="50"/>
        <end position="53"/>
    </location>
</feature>
<dbReference type="GO" id="GO:0052381">
    <property type="term" value="F:tRNA dimethylallyltransferase activity"/>
    <property type="evidence" value="ECO:0007669"/>
    <property type="project" value="UniProtKB-UniRule"/>
</dbReference>
<keyword evidence="4 10" id="KW-0808">Transferase</keyword>
<reference evidence="15 16" key="1">
    <citation type="journal article" date="2016" name="Nat. Commun.">
        <title>Thousands of microbial genomes shed light on interconnected biogeochemical processes in an aquifer system.</title>
        <authorList>
            <person name="Anantharaman K."/>
            <person name="Brown C.T."/>
            <person name="Hug L.A."/>
            <person name="Sharon I."/>
            <person name="Castelle C.J."/>
            <person name="Probst A.J."/>
            <person name="Thomas B.C."/>
            <person name="Singh A."/>
            <person name="Wilkins M.J."/>
            <person name="Karaoz U."/>
            <person name="Brodie E.L."/>
            <person name="Williams K.H."/>
            <person name="Hubbard S.S."/>
            <person name="Banfield J.F."/>
        </authorList>
    </citation>
    <scope>NUCLEOTIDE SEQUENCE [LARGE SCALE GENOMIC DNA]</scope>
</reference>
<proteinExistence type="inferred from homology"/>
<dbReference type="PANTHER" id="PTHR11088:SF60">
    <property type="entry name" value="TRNA DIMETHYLALLYLTRANSFERASE"/>
    <property type="match status" value="1"/>
</dbReference>
<evidence type="ECO:0000256" key="7">
    <source>
        <dbReference type="ARBA" id="ARBA00022840"/>
    </source>
</evidence>
<keyword evidence="7 10" id="KW-0067">ATP-binding</keyword>
<evidence type="ECO:0000256" key="4">
    <source>
        <dbReference type="ARBA" id="ARBA00022679"/>
    </source>
</evidence>
<dbReference type="GO" id="GO:0005524">
    <property type="term" value="F:ATP binding"/>
    <property type="evidence" value="ECO:0007669"/>
    <property type="project" value="UniProtKB-UniRule"/>
</dbReference>
<feature type="site" description="Interaction with substrate tRNA" evidence="10">
    <location>
        <position position="116"/>
    </location>
</feature>
<comment type="subunit">
    <text evidence="10">Monomer.</text>
</comment>
<evidence type="ECO:0000256" key="10">
    <source>
        <dbReference type="HAMAP-Rule" id="MF_00185"/>
    </source>
</evidence>
<feature type="region of interest" description="Disordered" evidence="14">
    <location>
        <begin position="196"/>
        <end position="238"/>
    </location>
</feature>
<feature type="site" description="Interaction with substrate tRNA" evidence="10">
    <location>
        <position position="138"/>
    </location>
</feature>
<evidence type="ECO:0000256" key="5">
    <source>
        <dbReference type="ARBA" id="ARBA00022694"/>
    </source>
</evidence>
<protein>
    <recommendedName>
        <fullName evidence="10">tRNA dimethylallyltransferase</fullName>
        <ecNumber evidence="10">2.5.1.75</ecNumber>
    </recommendedName>
    <alternativeName>
        <fullName evidence="10">Dimethylallyl diphosphate:tRNA dimethylallyltransferase</fullName>
        <shortName evidence="10">DMAPP:tRNA dimethylallyltransferase</shortName>
        <shortName evidence="10">DMATase</shortName>
    </alternativeName>
    <alternativeName>
        <fullName evidence="10">Isopentenyl-diphosphate:tRNA isopentenyltransferase</fullName>
        <shortName evidence="10">IPP transferase</shortName>
        <shortName evidence="10">IPPT</shortName>
        <shortName evidence="10">IPTase</shortName>
    </alternativeName>
</protein>
<feature type="binding site" evidence="10">
    <location>
        <begin position="27"/>
        <end position="32"/>
    </location>
    <ligand>
        <name>substrate</name>
    </ligand>
</feature>
<accession>A0A1F6G2M6</accession>
<evidence type="ECO:0000256" key="13">
    <source>
        <dbReference type="RuleBase" id="RU003785"/>
    </source>
</evidence>
<dbReference type="NCBIfam" id="TIGR00174">
    <property type="entry name" value="miaA"/>
    <property type="match status" value="1"/>
</dbReference>
<evidence type="ECO:0000256" key="12">
    <source>
        <dbReference type="RuleBase" id="RU003784"/>
    </source>
</evidence>
<organism evidence="15 16">
    <name type="scientific">Candidatus Kaiserbacteria bacterium RIFCSPLOWO2_12_FULL_53_8</name>
    <dbReference type="NCBI Taxonomy" id="1798529"/>
    <lineage>
        <taxon>Bacteria</taxon>
        <taxon>Candidatus Kaiseribacteriota</taxon>
    </lineage>
</organism>
<dbReference type="PANTHER" id="PTHR11088">
    <property type="entry name" value="TRNA DIMETHYLALLYLTRANSFERASE"/>
    <property type="match status" value="1"/>
</dbReference>
<comment type="caution">
    <text evidence="15">The sequence shown here is derived from an EMBL/GenBank/DDBJ whole genome shotgun (WGS) entry which is preliminary data.</text>
</comment>
<dbReference type="Proteomes" id="UP000178601">
    <property type="component" value="Unassembled WGS sequence"/>
</dbReference>
<gene>
    <name evidence="10" type="primary">miaA</name>
    <name evidence="15" type="ORF">A3H16_01770</name>
</gene>
<evidence type="ECO:0000256" key="3">
    <source>
        <dbReference type="ARBA" id="ARBA00005842"/>
    </source>
</evidence>
<evidence type="ECO:0000256" key="2">
    <source>
        <dbReference type="ARBA" id="ARBA00003213"/>
    </source>
</evidence>
<dbReference type="SUPFAM" id="SSF52540">
    <property type="entry name" value="P-loop containing nucleoside triphosphate hydrolases"/>
    <property type="match status" value="1"/>
</dbReference>
<dbReference type="GO" id="GO:0006400">
    <property type="term" value="P:tRNA modification"/>
    <property type="evidence" value="ECO:0007669"/>
    <property type="project" value="TreeGrafter"/>
</dbReference>
<name>A0A1F6G2M6_9BACT</name>
<dbReference type="AlphaFoldDB" id="A0A1F6G2M6"/>
<dbReference type="Pfam" id="PF01715">
    <property type="entry name" value="IPPT"/>
    <property type="match status" value="2"/>
</dbReference>
<comment type="catalytic activity">
    <reaction evidence="9 10 11">
        <text>adenosine(37) in tRNA + dimethylallyl diphosphate = N(6)-dimethylallyladenosine(37) in tRNA + diphosphate</text>
        <dbReference type="Rhea" id="RHEA:26482"/>
        <dbReference type="Rhea" id="RHEA-COMP:10162"/>
        <dbReference type="Rhea" id="RHEA-COMP:10375"/>
        <dbReference type="ChEBI" id="CHEBI:33019"/>
        <dbReference type="ChEBI" id="CHEBI:57623"/>
        <dbReference type="ChEBI" id="CHEBI:74411"/>
        <dbReference type="ChEBI" id="CHEBI:74415"/>
        <dbReference type="EC" id="2.5.1.75"/>
    </reaction>
</comment>
<comment type="function">
    <text evidence="2 10 12">Catalyzes the transfer of a dimethylallyl group onto the adenine at position 37 in tRNAs that read codons beginning with uridine, leading to the formation of N6-(dimethylallyl)adenosine (i(6)A).</text>
</comment>
<evidence type="ECO:0000256" key="11">
    <source>
        <dbReference type="RuleBase" id="RU003783"/>
    </source>
</evidence>
<sequence>MKSDVTRTVDVFLEGSQKPLLVVLGPTASGKTGFSIELAKNIHGEIVNADSRQLYRKLNIGTAKIMQGEMEGVPHHLIDILDPKEELTVSWYRERAEKIIDEIRGRGNIPILVGGSMLYLASVTDDLSLGPAKDPEIRQRLEDLYDRDGSEVLYKKLQKMNPESAADIHPNNRHRIIRALEICEILKEKKSKAISSRAELRPRQGGTERFVTPRGVTSEPACRQAGSPSLSEGVTKGVGGATPASASCAVYPELVEGAGRQHDTLIFGIERSPAELKERIALRTEEMFAKGWITEVRGLLAQGYEAYDPGMKSCGYGEIIEYLCELETGGSDPDIDRMQQALQQKIVSRTRQYAKRQMTWWRGDERIRWVAP</sequence>
<dbReference type="HAMAP" id="MF_00185">
    <property type="entry name" value="IPP_trans"/>
    <property type="match status" value="1"/>
</dbReference>
<comment type="similarity">
    <text evidence="3 10 13">Belongs to the IPP transferase family.</text>
</comment>